<dbReference type="Pfam" id="PF00612">
    <property type="entry name" value="IQ"/>
    <property type="match status" value="3"/>
</dbReference>
<dbReference type="SUPFAM" id="SSF52540">
    <property type="entry name" value="P-loop containing nucleoside triphosphate hydrolases"/>
    <property type="match status" value="1"/>
</dbReference>
<organism evidence="1 2">
    <name type="scientific">Psylliodes chrysocephalus</name>
    <dbReference type="NCBI Taxonomy" id="3402493"/>
    <lineage>
        <taxon>Eukaryota</taxon>
        <taxon>Metazoa</taxon>
        <taxon>Ecdysozoa</taxon>
        <taxon>Arthropoda</taxon>
        <taxon>Hexapoda</taxon>
        <taxon>Insecta</taxon>
        <taxon>Pterygota</taxon>
        <taxon>Neoptera</taxon>
        <taxon>Endopterygota</taxon>
        <taxon>Coleoptera</taxon>
        <taxon>Polyphaga</taxon>
        <taxon>Cucujiformia</taxon>
        <taxon>Chrysomeloidea</taxon>
        <taxon>Chrysomelidae</taxon>
        <taxon>Galerucinae</taxon>
        <taxon>Alticini</taxon>
        <taxon>Psylliodes</taxon>
    </lineage>
</organism>
<keyword evidence="2" id="KW-1185">Reference proteome</keyword>
<dbReference type="Proteomes" id="UP001153636">
    <property type="component" value="Chromosome 7"/>
</dbReference>
<dbReference type="GO" id="GO:0000922">
    <property type="term" value="C:spindle pole"/>
    <property type="evidence" value="ECO:0007669"/>
    <property type="project" value="TreeGrafter"/>
</dbReference>
<dbReference type="Gene3D" id="1.20.5.190">
    <property type="match status" value="1"/>
</dbReference>
<proteinExistence type="predicted"/>
<dbReference type="GO" id="GO:0000278">
    <property type="term" value="P:mitotic cell cycle"/>
    <property type="evidence" value="ECO:0007669"/>
    <property type="project" value="TreeGrafter"/>
</dbReference>
<dbReference type="PANTHER" id="PTHR22706">
    <property type="entry name" value="ASSEMBLY FACTOR FOR SPINDLE MICROTUBULES"/>
    <property type="match status" value="1"/>
</dbReference>
<dbReference type="GO" id="GO:0051295">
    <property type="term" value="P:establishment of meiotic spindle localization"/>
    <property type="evidence" value="ECO:0007669"/>
    <property type="project" value="TreeGrafter"/>
</dbReference>
<dbReference type="PROSITE" id="PS50096">
    <property type="entry name" value="IQ"/>
    <property type="match status" value="3"/>
</dbReference>
<dbReference type="PANTHER" id="PTHR22706:SF2">
    <property type="entry name" value="SFI1 SPINDLE BODY DOMAIN-CONTAINING PROTEIN"/>
    <property type="match status" value="1"/>
</dbReference>
<protein>
    <submittedName>
        <fullName evidence="1">Uncharacterized protein</fullName>
    </submittedName>
</protein>
<accession>A0A9P0DBB7</accession>
<dbReference type="CDD" id="cd23767">
    <property type="entry name" value="IQCD"/>
    <property type="match status" value="1"/>
</dbReference>
<dbReference type="InterPro" id="IPR051185">
    <property type="entry name" value="ASPM"/>
</dbReference>
<dbReference type="InterPro" id="IPR000048">
    <property type="entry name" value="IQ_motif_EF-hand-BS"/>
</dbReference>
<sequence>MASIYHFYEEAQHTENLVFESYKVQNDFQTKVNWAATKIQSFFRGLIVRVKLEYDKNAAIVIQKYVRGWLLRYHLPDKLQEFYDENCFKFYNQCAAKIQATWKGYVFRKYTFCIKDVLAARTQIAKGNEEIFQLFKQPFNEFNKTQFEISDDYIREIYEILFDRHHLLRTNHIKGVLSQEGTEELAILEKLIKVMPWQDFITGIHKIYYDCSRKKEPITYKYSDKRLHIHEDFIRYMIKRLAEFPQAPKRQKPKPFILSPKVDRPPVIPILTKGRFVPPIKNPIRVTDSRHHVGCKNFHLHIPHANRLYETPMKSGYRIDFWYEECMCGQRERLQ</sequence>
<dbReference type="EMBL" id="OV651819">
    <property type="protein sequence ID" value="CAH1113277.1"/>
    <property type="molecule type" value="Genomic_DNA"/>
</dbReference>
<dbReference type="AlphaFoldDB" id="A0A9P0DBB7"/>
<evidence type="ECO:0000313" key="2">
    <source>
        <dbReference type="Proteomes" id="UP001153636"/>
    </source>
</evidence>
<name>A0A9P0DBB7_9CUCU</name>
<dbReference type="InterPro" id="IPR027417">
    <property type="entry name" value="P-loop_NTPase"/>
</dbReference>
<reference evidence="1" key="1">
    <citation type="submission" date="2022-01" db="EMBL/GenBank/DDBJ databases">
        <authorList>
            <person name="King R."/>
        </authorList>
    </citation>
    <scope>NUCLEOTIDE SEQUENCE</scope>
</reference>
<evidence type="ECO:0000313" key="1">
    <source>
        <dbReference type="EMBL" id="CAH1113277.1"/>
    </source>
</evidence>
<dbReference type="SMART" id="SM00015">
    <property type="entry name" value="IQ"/>
    <property type="match status" value="3"/>
</dbReference>
<dbReference type="OrthoDB" id="190375at2759"/>
<dbReference type="GO" id="GO:0007051">
    <property type="term" value="P:spindle organization"/>
    <property type="evidence" value="ECO:0007669"/>
    <property type="project" value="TreeGrafter"/>
</dbReference>
<gene>
    <name evidence="1" type="ORF">PSYICH_LOCUS13728</name>
</gene>
<dbReference type="GO" id="GO:0005516">
    <property type="term" value="F:calmodulin binding"/>
    <property type="evidence" value="ECO:0007669"/>
    <property type="project" value="TreeGrafter"/>
</dbReference>